<sequence>MVIVIPYDLAMNNFSIIFLNSTHSCLTNLSSAHLVIQHPDIFCSAGYQTLFQYRYGMQTCYVEWEYHIST</sequence>
<dbReference type="Proteomes" id="UP001634393">
    <property type="component" value="Unassembled WGS sequence"/>
</dbReference>
<dbReference type="AlphaFoldDB" id="A0ABD3T3W6"/>
<reference evidence="1 2" key="1">
    <citation type="submission" date="2024-12" db="EMBL/GenBank/DDBJ databases">
        <title>The unique morphological basis and parallel evolutionary history of personate flowers in Penstemon.</title>
        <authorList>
            <person name="Depatie T.H."/>
            <person name="Wessinger C.A."/>
        </authorList>
    </citation>
    <scope>NUCLEOTIDE SEQUENCE [LARGE SCALE GENOMIC DNA]</scope>
    <source>
        <strain evidence="1">WTNN_2</strain>
        <tissue evidence="1">Leaf</tissue>
    </source>
</reference>
<proteinExistence type="predicted"/>
<evidence type="ECO:0000313" key="2">
    <source>
        <dbReference type="Proteomes" id="UP001634393"/>
    </source>
</evidence>
<keyword evidence="2" id="KW-1185">Reference proteome</keyword>
<protein>
    <submittedName>
        <fullName evidence="1">Uncharacterized protein</fullName>
    </submittedName>
</protein>
<name>A0ABD3T3W6_9LAMI</name>
<evidence type="ECO:0000313" key="1">
    <source>
        <dbReference type="EMBL" id="KAL3831148.1"/>
    </source>
</evidence>
<comment type="caution">
    <text evidence="1">The sequence shown here is derived from an EMBL/GenBank/DDBJ whole genome shotgun (WGS) entry which is preliminary data.</text>
</comment>
<gene>
    <name evidence="1" type="ORF">ACJIZ3_019950</name>
</gene>
<dbReference type="EMBL" id="JBJXBP010000005">
    <property type="protein sequence ID" value="KAL3831148.1"/>
    <property type="molecule type" value="Genomic_DNA"/>
</dbReference>
<organism evidence="1 2">
    <name type="scientific">Penstemon smallii</name>
    <dbReference type="NCBI Taxonomy" id="265156"/>
    <lineage>
        <taxon>Eukaryota</taxon>
        <taxon>Viridiplantae</taxon>
        <taxon>Streptophyta</taxon>
        <taxon>Embryophyta</taxon>
        <taxon>Tracheophyta</taxon>
        <taxon>Spermatophyta</taxon>
        <taxon>Magnoliopsida</taxon>
        <taxon>eudicotyledons</taxon>
        <taxon>Gunneridae</taxon>
        <taxon>Pentapetalae</taxon>
        <taxon>asterids</taxon>
        <taxon>lamiids</taxon>
        <taxon>Lamiales</taxon>
        <taxon>Plantaginaceae</taxon>
        <taxon>Cheloneae</taxon>
        <taxon>Penstemon</taxon>
    </lineage>
</organism>
<accession>A0ABD3T3W6</accession>